<keyword evidence="2" id="KW-1185">Reference proteome</keyword>
<name>A0AAD9PFI3_RIDPI</name>
<dbReference type="Proteomes" id="UP001209878">
    <property type="component" value="Unassembled WGS sequence"/>
</dbReference>
<dbReference type="AlphaFoldDB" id="A0AAD9PFI3"/>
<reference evidence="1" key="1">
    <citation type="journal article" date="2023" name="Mol. Biol. Evol.">
        <title>Third-Generation Sequencing Reveals the Adaptive Role of the Epigenome in Three Deep-Sea Polychaetes.</title>
        <authorList>
            <person name="Perez M."/>
            <person name="Aroh O."/>
            <person name="Sun Y."/>
            <person name="Lan Y."/>
            <person name="Juniper S.K."/>
            <person name="Young C.R."/>
            <person name="Angers B."/>
            <person name="Qian P.Y."/>
        </authorList>
    </citation>
    <scope>NUCLEOTIDE SEQUENCE</scope>
    <source>
        <strain evidence="1">R07B-5</strain>
    </source>
</reference>
<dbReference type="EMBL" id="JAODUO010000010">
    <property type="protein sequence ID" value="KAK2193592.1"/>
    <property type="molecule type" value="Genomic_DNA"/>
</dbReference>
<evidence type="ECO:0000313" key="1">
    <source>
        <dbReference type="EMBL" id="KAK2193592.1"/>
    </source>
</evidence>
<sequence>MVWRSIFLHHREYTWAEDPLEYDAQVGVETKTEGRVEKERLPRCRRVHHVRAADQRTTIEEWFITAVTDWNRLTRHVARLRRILQPKADRSTSTAITAEKLKNAQLALFFLCQTEFREDLDKCRSTFVKLAPVCDAKGMNDATASCLFNLRYATRSFFLETIHW</sequence>
<proteinExistence type="predicted"/>
<evidence type="ECO:0000313" key="2">
    <source>
        <dbReference type="Proteomes" id="UP001209878"/>
    </source>
</evidence>
<protein>
    <submittedName>
        <fullName evidence="1">Uncharacterized protein</fullName>
    </submittedName>
</protein>
<gene>
    <name evidence="1" type="ORF">NP493_11g06016</name>
</gene>
<accession>A0AAD9PFI3</accession>
<comment type="caution">
    <text evidence="1">The sequence shown here is derived from an EMBL/GenBank/DDBJ whole genome shotgun (WGS) entry which is preliminary data.</text>
</comment>
<organism evidence="1 2">
    <name type="scientific">Ridgeia piscesae</name>
    <name type="common">Tubeworm</name>
    <dbReference type="NCBI Taxonomy" id="27915"/>
    <lineage>
        <taxon>Eukaryota</taxon>
        <taxon>Metazoa</taxon>
        <taxon>Spiralia</taxon>
        <taxon>Lophotrochozoa</taxon>
        <taxon>Annelida</taxon>
        <taxon>Polychaeta</taxon>
        <taxon>Sedentaria</taxon>
        <taxon>Canalipalpata</taxon>
        <taxon>Sabellida</taxon>
        <taxon>Siboglinidae</taxon>
        <taxon>Ridgeia</taxon>
    </lineage>
</organism>